<keyword evidence="3" id="KW-1185">Reference proteome</keyword>
<evidence type="ECO:0000313" key="3">
    <source>
        <dbReference type="Proteomes" id="UP000189370"/>
    </source>
</evidence>
<dbReference type="RefSeq" id="WP_076148628.1">
    <property type="nucleotide sequence ID" value="NZ_LWLN01000002.1"/>
</dbReference>
<dbReference type="Proteomes" id="UP000189370">
    <property type="component" value="Unassembled WGS sequence"/>
</dbReference>
<comment type="caution">
    <text evidence="2">The sequence shown here is derived from an EMBL/GenBank/DDBJ whole genome shotgun (WGS) entry which is preliminary data.</text>
</comment>
<organism evidence="2 3">
    <name type="scientific">Natrinema saccharevitans</name>
    <dbReference type="NCBI Taxonomy" id="301967"/>
    <lineage>
        <taxon>Archaea</taxon>
        <taxon>Methanobacteriati</taxon>
        <taxon>Methanobacteriota</taxon>
        <taxon>Stenosarchaea group</taxon>
        <taxon>Halobacteria</taxon>
        <taxon>Halobacteriales</taxon>
        <taxon>Natrialbaceae</taxon>
        <taxon>Natrinema</taxon>
    </lineage>
</organism>
<feature type="transmembrane region" description="Helical" evidence="1">
    <location>
        <begin position="115"/>
        <end position="136"/>
    </location>
</feature>
<evidence type="ECO:0000313" key="2">
    <source>
        <dbReference type="EMBL" id="OLZ39313.1"/>
    </source>
</evidence>
<accession>A0A1S8AR79</accession>
<feature type="transmembrane region" description="Helical" evidence="1">
    <location>
        <begin position="84"/>
        <end position="103"/>
    </location>
</feature>
<name>A0A1S8AR79_9EURY</name>
<dbReference type="OrthoDB" id="339577at2157"/>
<keyword evidence="1" id="KW-0812">Transmembrane</keyword>
<feature type="transmembrane region" description="Helical" evidence="1">
    <location>
        <begin position="43"/>
        <end position="64"/>
    </location>
</feature>
<keyword evidence="1" id="KW-0472">Membrane</keyword>
<evidence type="ECO:0008006" key="4">
    <source>
        <dbReference type="Google" id="ProtNLM"/>
    </source>
</evidence>
<feature type="transmembrane region" description="Helical" evidence="1">
    <location>
        <begin position="19"/>
        <end position="37"/>
    </location>
</feature>
<evidence type="ECO:0000256" key="1">
    <source>
        <dbReference type="SAM" id="Phobius"/>
    </source>
</evidence>
<gene>
    <name evidence="2" type="ORF">A6E15_18120</name>
</gene>
<reference evidence="3" key="1">
    <citation type="submission" date="2016-04" db="EMBL/GenBank/DDBJ databases">
        <authorList>
            <person name="Chen S.-C."/>
            <person name="Lai M.-C."/>
        </authorList>
    </citation>
    <scope>NUCLEOTIDE SEQUENCE [LARGE SCALE GENOMIC DNA]</scope>
    <source>
        <strain evidence="3">AB14</strain>
    </source>
</reference>
<sequence>MVEHALTADGLTRQKYRGLVYGVGGLAILGLLAGFVLDQHFAGTIIYLLGAWTAGGIAVLAPVWSKATLQDERDWELHNRASGILVGITMVIGLSMFPALYVLDAGSYIEITGPVSGIVVTLSALFLLYGVCLGIAKRRI</sequence>
<keyword evidence="1" id="KW-1133">Transmembrane helix</keyword>
<dbReference type="EMBL" id="LWLN01000002">
    <property type="protein sequence ID" value="OLZ39313.1"/>
    <property type="molecule type" value="Genomic_DNA"/>
</dbReference>
<dbReference type="AlphaFoldDB" id="A0A1S8AR79"/>
<protein>
    <recommendedName>
        <fullName evidence="4">DUF2178 domain-containing protein</fullName>
    </recommendedName>
</protein>
<proteinExistence type="predicted"/>